<gene>
    <name evidence="2" type="ORF">TeGR_g14685</name>
</gene>
<feature type="transmembrane region" description="Helical" evidence="1">
    <location>
        <begin position="58"/>
        <end position="76"/>
    </location>
</feature>
<sequence>MSRPGDALNLLVVMNSVLYLCFFVANHVGLSSTMDPTTKALGFCVSSPTSPIWNSHALSFYADVALSLLSLLLLLLHPAKPGDASETGKARVFMSRSIAGTLGHGLGHLFLSLASTSPVTSPEISFLSLPLHLQIFSVPGILFFWYSLLGTNEYIPRPHLVLYSALHSAALLSGVLPATAGFTYVQ</sequence>
<dbReference type="Proteomes" id="UP001165060">
    <property type="component" value="Unassembled WGS sequence"/>
</dbReference>
<accession>A0ABQ6MM95</accession>
<feature type="transmembrane region" description="Helical" evidence="1">
    <location>
        <begin position="126"/>
        <end position="148"/>
    </location>
</feature>
<feature type="transmembrane region" description="Helical" evidence="1">
    <location>
        <begin position="97"/>
        <end position="114"/>
    </location>
</feature>
<evidence type="ECO:0000313" key="3">
    <source>
        <dbReference type="Proteomes" id="UP001165060"/>
    </source>
</evidence>
<evidence type="ECO:0000256" key="1">
    <source>
        <dbReference type="SAM" id="Phobius"/>
    </source>
</evidence>
<keyword evidence="1" id="KW-1133">Transmembrane helix</keyword>
<proteinExistence type="predicted"/>
<reference evidence="2 3" key="1">
    <citation type="journal article" date="2023" name="Commun. Biol.">
        <title>Genome analysis of Parmales, the sister group of diatoms, reveals the evolutionary specialization of diatoms from phago-mixotrophs to photoautotrophs.</title>
        <authorList>
            <person name="Ban H."/>
            <person name="Sato S."/>
            <person name="Yoshikawa S."/>
            <person name="Yamada K."/>
            <person name="Nakamura Y."/>
            <person name="Ichinomiya M."/>
            <person name="Sato N."/>
            <person name="Blanc-Mathieu R."/>
            <person name="Endo H."/>
            <person name="Kuwata A."/>
            <person name="Ogata H."/>
        </authorList>
    </citation>
    <scope>NUCLEOTIDE SEQUENCE [LARGE SCALE GENOMIC DNA]</scope>
</reference>
<organism evidence="2 3">
    <name type="scientific">Tetraparma gracilis</name>
    <dbReference type="NCBI Taxonomy" id="2962635"/>
    <lineage>
        <taxon>Eukaryota</taxon>
        <taxon>Sar</taxon>
        <taxon>Stramenopiles</taxon>
        <taxon>Ochrophyta</taxon>
        <taxon>Bolidophyceae</taxon>
        <taxon>Parmales</taxon>
        <taxon>Triparmaceae</taxon>
        <taxon>Tetraparma</taxon>
    </lineage>
</organism>
<feature type="transmembrane region" description="Helical" evidence="1">
    <location>
        <begin position="160"/>
        <end position="185"/>
    </location>
</feature>
<dbReference type="EMBL" id="BRYB01002973">
    <property type="protein sequence ID" value="GMI28426.1"/>
    <property type="molecule type" value="Genomic_DNA"/>
</dbReference>
<keyword evidence="1" id="KW-0812">Transmembrane</keyword>
<protein>
    <submittedName>
        <fullName evidence="2">Uncharacterized protein</fullName>
    </submittedName>
</protein>
<comment type="caution">
    <text evidence="2">The sequence shown here is derived from an EMBL/GenBank/DDBJ whole genome shotgun (WGS) entry which is preliminary data.</text>
</comment>
<keyword evidence="3" id="KW-1185">Reference proteome</keyword>
<feature type="transmembrane region" description="Helical" evidence="1">
    <location>
        <begin position="7"/>
        <end position="25"/>
    </location>
</feature>
<feature type="non-terminal residue" evidence="2">
    <location>
        <position position="186"/>
    </location>
</feature>
<keyword evidence="1" id="KW-0472">Membrane</keyword>
<name>A0ABQ6MM95_9STRA</name>
<evidence type="ECO:0000313" key="2">
    <source>
        <dbReference type="EMBL" id="GMI28426.1"/>
    </source>
</evidence>